<name>A0ABW7N8L4_9BACT</name>
<proteinExistence type="predicted"/>
<keyword evidence="3" id="KW-1185">Reference proteome</keyword>
<feature type="transmembrane region" description="Helical" evidence="1">
    <location>
        <begin position="139"/>
        <end position="160"/>
    </location>
</feature>
<sequence length="192" mass="21336">MSEFQIYYDLGLQHILDKNGYDHIIFVIALCALYQAEDWKSVLTLVTSFTLGHSITLALATFSIVEVDPDLIEFLIPVTIFITAVFNLFSRTENTHVSIRNYFFAGFFGLVHGLGFSNYLKTLLGKDESIITQLFAFNIGLEVGQLIIVASLLVIGFVLVSMAGVSRRDWKMVISAAVAGISLVLIIESNYL</sequence>
<feature type="transmembrane region" description="Helical" evidence="1">
    <location>
        <begin position="43"/>
        <end position="65"/>
    </location>
</feature>
<comment type="caution">
    <text evidence="2">The sequence shown here is derived from an EMBL/GenBank/DDBJ whole genome shotgun (WGS) entry which is preliminary data.</text>
</comment>
<gene>
    <name evidence="2" type="ORF">ACHKAR_10290</name>
</gene>
<feature type="transmembrane region" description="Helical" evidence="1">
    <location>
        <begin position="172"/>
        <end position="191"/>
    </location>
</feature>
<organism evidence="2 3">
    <name type="scientific">Marinoscillum luteum</name>
    <dbReference type="NCBI Taxonomy" id="861051"/>
    <lineage>
        <taxon>Bacteria</taxon>
        <taxon>Pseudomonadati</taxon>
        <taxon>Bacteroidota</taxon>
        <taxon>Cytophagia</taxon>
        <taxon>Cytophagales</taxon>
        <taxon>Reichenbachiellaceae</taxon>
        <taxon>Marinoscillum</taxon>
    </lineage>
</organism>
<dbReference type="RefSeq" id="WP_159582488.1">
    <property type="nucleotide sequence ID" value="NZ_JBIPKE010000016.1"/>
</dbReference>
<accession>A0ABW7N8L4</accession>
<dbReference type="EMBL" id="JBIPKE010000016">
    <property type="protein sequence ID" value="MFH6983832.1"/>
    <property type="molecule type" value="Genomic_DNA"/>
</dbReference>
<evidence type="ECO:0000256" key="1">
    <source>
        <dbReference type="SAM" id="Phobius"/>
    </source>
</evidence>
<evidence type="ECO:0000313" key="2">
    <source>
        <dbReference type="EMBL" id="MFH6983832.1"/>
    </source>
</evidence>
<feature type="transmembrane region" description="Helical" evidence="1">
    <location>
        <begin position="71"/>
        <end position="89"/>
    </location>
</feature>
<dbReference type="Proteomes" id="UP001610063">
    <property type="component" value="Unassembled WGS sequence"/>
</dbReference>
<reference evidence="2 3" key="1">
    <citation type="journal article" date="2013" name="Int. J. Syst. Evol. Microbiol.">
        <title>Marinoscillum luteum sp. nov., isolated from marine sediment.</title>
        <authorList>
            <person name="Cha I.T."/>
            <person name="Park S.J."/>
            <person name="Kim S.J."/>
            <person name="Kim J.G."/>
            <person name="Jung M.Y."/>
            <person name="Shin K.S."/>
            <person name="Kwon K.K."/>
            <person name="Yang S.H."/>
            <person name="Seo Y.S."/>
            <person name="Rhee S.K."/>
        </authorList>
    </citation>
    <scope>NUCLEOTIDE SEQUENCE [LARGE SCALE GENOMIC DNA]</scope>
    <source>
        <strain evidence="2 3">KCTC 23939</strain>
    </source>
</reference>
<keyword evidence="1" id="KW-1133">Transmembrane helix</keyword>
<dbReference type="InterPro" id="IPR032809">
    <property type="entry name" value="Put_HupE_UreJ"/>
</dbReference>
<keyword evidence="1" id="KW-0812">Transmembrane</keyword>
<protein>
    <submittedName>
        <fullName evidence="2">HupE/UreJ family protein</fullName>
    </submittedName>
</protein>
<evidence type="ECO:0000313" key="3">
    <source>
        <dbReference type="Proteomes" id="UP001610063"/>
    </source>
</evidence>
<dbReference type="Pfam" id="PF13795">
    <property type="entry name" value="HupE_UreJ_2"/>
    <property type="match status" value="1"/>
</dbReference>
<feature type="transmembrane region" description="Helical" evidence="1">
    <location>
        <begin position="101"/>
        <end position="119"/>
    </location>
</feature>
<keyword evidence="1" id="KW-0472">Membrane</keyword>